<evidence type="ECO:0000313" key="3">
    <source>
        <dbReference type="Proteomes" id="UP000177042"/>
    </source>
</evidence>
<sequence>MTKTVAVDTNVLLDYRLKRNPGFNKIRPLLEDCLDGRIRIFIPSIVFPELEWVLRSFYKQPKELIVKFLESLVALEGVSTENKSAIQNALSIFSQSNLTFTDSIILTQIENFKPDEFLTFDENLKKIYQK</sequence>
<comment type="caution">
    <text evidence="2">The sequence shown here is derived from an EMBL/GenBank/DDBJ whole genome shotgun (WGS) entry which is preliminary data.</text>
</comment>
<dbReference type="SUPFAM" id="SSF88723">
    <property type="entry name" value="PIN domain-like"/>
    <property type="match status" value="1"/>
</dbReference>
<dbReference type="AlphaFoldDB" id="A0A1F5JCJ0"/>
<dbReference type="PANTHER" id="PTHR39664">
    <property type="match status" value="1"/>
</dbReference>
<dbReference type="PANTHER" id="PTHR39664:SF2">
    <property type="entry name" value="NUCLEIC ACID-BINDING PROTEIN, CONTAINING PIN DOMAIN-RELATED"/>
    <property type="match status" value="1"/>
</dbReference>
<dbReference type="Proteomes" id="UP000177042">
    <property type="component" value="Unassembled WGS sequence"/>
</dbReference>
<dbReference type="Gene3D" id="3.40.50.1010">
    <property type="entry name" value="5'-nuclease"/>
    <property type="match status" value="1"/>
</dbReference>
<gene>
    <name evidence="2" type="ORF">A3C26_02780</name>
</gene>
<dbReference type="InterPro" id="IPR002716">
    <property type="entry name" value="PIN_dom"/>
</dbReference>
<dbReference type="EMBL" id="MFCX01000014">
    <property type="protein sequence ID" value="OGE26230.1"/>
    <property type="molecule type" value="Genomic_DNA"/>
</dbReference>
<dbReference type="InterPro" id="IPR029060">
    <property type="entry name" value="PIN-like_dom_sf"/>
</dbReference>
<name>A0A1F5JCJ0_9BACT</name>
<dbReference type="Pfam" id="PF01850">
    <property type="entry name" value="PIN"/>
    <property type="match status" value="1"/>
</dbReference>
<accession>A0A1F5JCJ0</accession>
<feature type="domain" description="PIN" evidence="1">
    <location>
        <begin position="3"/>
        <end position="126"/>
    </location>
</feature>
<evidence type="ECO:0000259" key="1">
    <source>
        <dbReference type="SMART" id="SM00670"/>
    </source>
</evidence>
<protein>
    <recommendedName>
        <fullName evidence="1">PIN domain-containing protein</fullName>
    </recommendedName>
</protein>
<reference evidence="2 3" key="1">
    <citation type="journal article" date="2016" name="Nat. Commun.">
        <title>Thousands of microbial genomes shed light on interconnected biogeochemical processes in an aquifer system.</title>
        <authorList>
            <person name="Anantharaman K."/>
            <person name="Brown C.T."/>
            <person name="Hug L.A."/>
            <person name="Sharon I."/>
            <person name="Castelle C.J."/>
            <person name="Probst A.J."/>
            <person name="Thomas B.C."/>
            <person name="Singh A."/>
            <person name="Wilkins M.J."/>
            <person name="Karaoz U."/>
            <person name="Brodie E.L."/>
            <person name="Williams K.H."/>
            <person name="Hubbard S.S."/>
            <person name="Banfield J.F."/>
        </authorList>
    </citation>
    <scope>NUCLEOTIDE SEQUENCE [LARGE SCALE GENOMIC DNA]</scope>
</reference>
<organism evidence="2 3">
    <name type="scientific">Candidatus Daviesbacteria bacterium RIFCSPHIGHO2_02_FULL_39_12</name>
    <dbReference type="NCBI Taxonomy" id="1797770"/>
    <lineage>
        <taxon>Bacteria</taxon>
        <taxon>Candidatus Daviesiibacteriota</taxon>
    </lineage>
</organism>
<proteinExistence type="predicted"/>
<dbReference type="SMART" id="SM00670">
    <property type="entry name" value="PINc"/>
    <property type="match status" value="1"/>
</dbReference>
<evidence type="ECO:0000313" key="2">
    <source>
        <dbReference type="EMBL" id="OGE26230.1"/>
    </source>
</evidence>